<gene>
    <name evidence="10" type="ORF">PMAYCL1PPCAC_02157</name>
</gene>
<dbReference type="GO" id="GO:0005634">
    <property type="term" value="C:nucleus"/>
    <property type="evidence" value="ECO:0007669"/>
    <property type="project" value="UniProtKB-SubCell"/>
</dbReference>
<dbReference type="FunFam" id="1.10.10.60:FF:000551">
    <property type="entry name" value="Predicted protein"/>
    <property type="match status" value="1"/>
</dbReference>
<dbReference type="AlphaFoldDB" id="A0AAN4Z5Z6"/>
<dbReference type="EMBL" id="BTRK01000001">
    <property type="protein sequence ID" value="GMR31962.1"/>
    <property type="molecule type" value="Genomic_DNA"/>
</dbReference>
<feature type="non-terminal residue" evidence="10">
    <location>
        <position position="1"/>
    </location>
</feature>
<dbReference type="CDD" id="cd00086">
    <property type="entry name" value="homeodomain"/>
    <property type="match status" value="1"/>
</dbReference>
<keyword evidence="2" id="KW-0217">Developmental protein</keyword>
<proteinExistence type="predicted"/>
<feature type="region of interest" description="Disordered" evidence="8">
    <location>
        <begin position="101"/>
        <end position="169"/>
    </location>
</feature>
<evidence type="ECO:0000313" key="10">
    <source>
        <dbReference type="EMBL" id="GMR31962.1"/>
    </source>
</evidence>
<feature type="compositionally biased region" description="Basic and acidic residues" evidence="8">
    <location>
        <begin position="105"/>
        <end position="122"/>
    </location>
</feature>
<dbReference type="SUPFAM" id="SSF46689">
    <property type="entry name" value="Homeodomain-like"/>
    <property type="match status" value="1"/>
</dbReference>
<dbReference type="GO" id="GO:0000978">
    <property type="term" value="F:RNA polymerase II cis-regulatory region sequence-specific DNA binding"/>
    <property type="evidence" value="ECO:0007669"/>
    <property type="project" value="TreeGrafter"/>
</dbReference>
<evidence type="ECO:0000256" key="1">
    <source>
        <dbReference type="ARBA" id="ARBA00004123"/>
    </source>
</evidence>
<evidence type="ECO:0000256" key="5">
    <source>
        <dbReference type="ARBA" id="ARBA00023242"/>
    </source>
</evidence>
<dbReference type="InterPro" id="IPR001356">
    <property type="entry name" value="HD"/>
</dbReference>
<dbReference type="Proteomes" id="UP001328107">
    <property type="component" value="Unassembled WGS sequence"/>
</dbReference>
<comment type="subcellular location">
    <subcellularLocation>
        <location evidence="1 6 7">Nucleus</location>
    </subcellularLocation>
</comment>
<keyword evidence="3 6" id="KW-0238">DNA-binding</keyword>
<evidence type="ECO:0000256" key="7">
    <source>
        <dbReference type="RuleBase" id="RU000682"/>
    </source>
</evidence>
<accession>A0AAN4Z5Z6</accession>
<dbReference type="PROSITE" id="PS00027">
    <property type="entry name" value="HOMEOBOX_1"/>
    <property type="match status" value="1"/>
</dbReference>
<dbReference type="PANTHER" id="PTHR45793">
    <property type="entry name" value="HOMEOBOX PROTEIN"/>
    <property type="match status" value="1"/>
</dbReference>
<comment type="caution">
    <text evidence="10">The sequence shown here is derived from an EMBL/GenBank/DDBJ whole genome shotgun (WGS) entry which is preliminary data.</text>
</comment>
<dbReference type="PROSITE" id="PS50071">
    <property type="entry name" value="HOMEOBOX_2"/>
    <property type="match status" value="1"/>
</dbReference>
<dbReference type="SMART" id="SM00389">
    <property type="entry name" value="HOX"/>
    <property type="match status" value="1"/>
</dbReference>
<name>A0AAN4Z5Z6_9BILA</name>
<evidence type="ECO:0000256" key="6">
    <source>
        <dbReference type="PROSITE-ProRule" id="PRU00108"/>
    </source>
</evidence>
<feature type="domain" description="Homeobox" evidence="9">
    <location>
        <begin position="47"/>
        <end position="107"/>
    </location>
</feature>
<evidence type="ECO:0000259" key="9">
    <source>
        <dbReference type="PROSITE" id="PS50071"/>
    </source>
</evidence>
<evidence type="ECO:0000256" key="2">
    <source>
        <dbReference type="ARBA" id="ARBA00022473"/>
    </source>
</evidence>
<evidence type="ECO:0000256" key="3">
    <source>
        <dbReference type="ARBA" id="ARBA00023125"/>
    </source>
</evidence>
<keyword evidence="5 6" id="KW-0539">Nucleus</keyword>
<protein>
    <recommendedName>
        <fullName evidence="9">Homeobox domain-containing protein</fullName>
    </recommendedName>
</protein>
<organism evidence="10 11">
    <name type="scientific">Pristionchus mayeri</name>
    <dbReference type="NCBI Taxonomy" id="1317129"/>
    <lineage>
        <taxon>Eukaryota</taxon>
        <taxon>Metazoa</taxon>
        <taxon>Ecdysozoa</taxon>
        <taxon>Nematoda</taxon>
        <taxon>Chromadorea</taxon>
        <taxon>Rhabditida</taxon>
        <taxon>Rhabditina</taxon>
        <taxon>Diplogasteromorpha</taxon>
        <taxon>Diplogasteroidea</taxon>
        <taxon>Neodiplogasteridae</taxon>
        <taxon>Pristionchus</taxon>
    </lineage>
</organism>
<dbReference type="InterPro" id="IPR009057">
    <property type="entry name" value="Homeodomain-like_sf"/>
</dbReference>
<feature type="DNA-binding region" description="Homeobox" evidence="6">
    <location>
        <begin position="49"/>
        <end position="108"/>
    </location>
</feature>
<sequence>RMSYTAAALAAYSMPCGTVSTSSYGTTVKPTTMTSMGFNMNYAMIPRKNRRERTTFSKEQLLILEKSFEQSQYPDVYVREQLAEKTNLPEARIQVWFKNRRAKQRSIDKQKPKTEVPFRGESADSNQSGITDDSGISTSSNRTDSSSSTLTPSSLLSRWHSPPSTTIPSIIPKLEETEESAGTQSTDSNAASTVPAVTTILPSEWALPLSEATASNPLSSVISTTPPSVYPPYNIYSNPYYPQVLDYSYYSGAQPYNYLNFNGGTS</sequence>
<evidence type="ECO:0000256" key="4">
    <source>
        <dbReference type="ARBA" id="ARBA00023155"/>
    </source>
</evidence>
<keyword evidence="11" id="KW-1185">Reference proteome</keyword>
<dbReference type="PANTHER" id="PTHR45793:SF5">
    <property type="entry name" value="HOMEOTIC PROTEIN OCELLILESS"/>
    <property type="match status" value="1"/>
</dbReference>
<dbReference type="Gene3D" id="1.10.10.60">
    <property type="entry name" value="Homeodomain-like"/>
    <property type="match status" value="1"/>
</dbReference>
<dbReference type="GO" id="GO:0000981">
    <property type="term" value="F:DNA-binding transcription factor activity, RNA polymerase II-specific"/>
    <property type="evidence" value="ECO:0007669"/>
    <property type="project" value="InterPro"/>
</dbReference>
<feature type="compositionally biased region" description="Low complexity" evidence="8">
    <location>
        <begin position="134"/>
        <end position="169"/>
    </location>
</feature>
<dbReference type="InterPro" id="IPR017970">
    <property type="entry name" value="Homeobox_CS"/>
</dbReference>
<evidence type="ECO:0000313" key="11">
    <source>
        <dbReference type="Proteomes" id="UP001328107"/>
    </source>
</evidence>
<evidence type="ECO:0000256" key="8">
    <source>
        <dbReference type="SAM" id="MobiDB-lite"/>
    </source>
</evidence>
<dbReference type="Pfam" id="PF00046">
    <property type="entry name" value="Homeodomain"/>
    <property type="match status" value="1"/>
</dbReference>
<reference evidence="11" key="1">
    <citation type="submission" date="2022-10" db="EMBL/GenBank/DDBJ databases">
        <title>Genome assembly of Pristionchus species.</title>
        <authorList>
            <person name="Yoshida K."/>
            <person name="Sommer R.J."/>
        </authorList>
    </citation>
    <scope>NUCLEOTIDE SEQUENCE [LARGE SCALE GENOMIC DNA]</scope>
    <source>
        <strain evidence="11">RS5460</strain>
    </source>
</reference>
<keyword evidence="4 6" id="KW-0371">Homeobox</keyword>